<dbReference type="CDD" id="cd00118">
    <property type="entry name" value="LysM"/>
    <property type="match status" value="2"/>
</dbReference>
<evidence type="ECO:0000313" key="3">
    <source>
        <dbReference type="EMBL" id="UOO91743.1"/>
    </source>
</evidence>
<dbReference type="CDD" id="cd16894">
    <property type="entry name" value="MltD-like"/>
    <property type="match status" value="1"/>
</dbReference>
<dbReference type="InterPro" id="IPR018392">
    <property type="entry name" value="LysM"/>
</dbReference>
<dbReference type="SUPFAM" id="SSF53955">
    <property type="entry name" value="Lysozyme-like"/>
    <property type="match status" value="1"/>
</dbReference>
<dbReference type="EMBL" id="CP091512">
    <property type="protein sequence ID" value="UOO91743.1"/>
    <property type="molecule type" value="Genomic_DNA"/>
</dbReference>
<dbReference type="Gene3D" id="3.10.350.10">
    <property type="entry name" value="LysM domain"/>
    <property type="match status" value="2"/>
</dbReference>
<evidence type="ECO:0000256" key="1">
    <source>
        <dbReference type="SAM" id="Coils"/>
    </source>
</evidence>
<protein>
    <submittedName>
        <fullName evidence="3">LysM peptidoglycan-binding domain-containing protein</fullName>
    </submittedName>
</protein>
<dbReference type="InterPro" id="IPR008258">
    <property type="entry name" value="Transglycosylase_SLT_dom_1"/>
</dbReference>
<dbReference type="Gene3D" id="1.10.530.10">
    <property type="match status" value="1"/>
</dbReference>
<dbReference type="SUPFAM" id="SSF54106">
    <property type="entry name" value="LysM domain"/>
    <property type="match status" value="2"/>
</dbReference>
<dbReference type="PANTHER" id="PTHR33734">
    <property type="entry name" value="LYSM DOMAIN-CONTAINING GPI-ANCHORED PROTEIN 2"/>
    <property type="match status" value="1"/>
</dbReference>
<feature type="domain" description="LysM" evidence="2">
    <location>
        <begin position="649"/>
        <end position="692"/>
    </location>
</feature>
<evidence type="ECO:0000259" key="2">
    <source>
        <dbReference type="PROSITE" id="PS51782"/>
    </source>
</evidence>
<dbReference type="PROSITE" id="PS51782">
    <property type="entry name" value="LYSM"/>
    <property type="match status" value="2"/>
</dbReference>
<feature type="domain" description="LysM" evidence="2">
    <location>
        <begin position="725"/>
        <end position="770"/>
    </location>
</feature>
<gene>
    <name evidence="3" type="ORF">LVJ81_08870</name>
</gene>
<keyword evidence="1" id="KW-0175">Coiled coil</keyword>
<name>A0ABY4EAZ8_VITST</name>
<accession>A0ABY4EAZ8</accession>
<organism evidence="3 4">
    <name type="scientific">Vitreoscilla stercoraria</name>
    <dbReference type="NCBI Taxonomy" id="61"/>
    <lineage>
        <taxon>Bacteria</taxon>
        <taxon>Pseudomonadati</taxon>
        <taxon>Pseudomonadota</taxon>
        <taxon>Betaproteobacteria</taxon>
        <taxon>Neisseriales</taxon>
        <taxon>Neisseriaceae</taxon>
        <taxon>Vitreoscilla</taxon>
    </lineage>
</organism>
<reference evidence="3" key="2">
    <citation type="journal article" date="2022" name="Res Sq">
        <title>Evolution of multicellular longitudinally dividing oral cavity symbionts (Neisseriaceae).</title>
        <authorList>
            <person name="Nyongesa S."/>
            <person name="Weber P."/>
            <person name="Bernet E."/>
            <person name="Pullido F."/>
            <person name="Nieckarz M."/>
            <person name="Delaby M."/>
            <person name="Nieves C."/>
            <person name="Viehboeck T."/>
            <person name="Krause N."/>
            <person name="Rivera-Millot A."/>
            <person name="Nakamura A."/>
            <person name="Vischer N."/>
            <person name="VanNieuwenhze M."/>
            <person name="Brun Y."/>
            <person name="Cava F."/>
            <person name="Bulgheresi S."/>
            <person name="Veyrier F."/>
        </authorList>
    </citation>
    <scope>NUCLEOTIDE SEQUENCE</scope>
    <source>
        <strain evidence="3">SAG 1488-6</strain>
    </source>
</reference>
<evidence type="ECO:0000313" key="4">
    <source>
        <dbReference type="Proteomes" id="UP000832034"/>
    </source>
</evidence>
<dbReference type="SMART" id="SM00257">
    <property type="entry name" value="LysM"/>
    <property type="match status" value="2"/>
</dbReference>
<keyword evidence="4" id="KW-1185">Reference proteome</keyword>
<feature type="coiled-coil region" evidence="1">
    <location>
        <begin position="617"/>
        <end position="651"/>
    </location>
</feature>
<dbReference type="InterPro" id="IPR036779">
    <property type="entry name" value="LysM_dom_sf"/>
</dbReference>
<dbReference type="PANTHER" id="PTHR33734:SF22">
    <property type="entry name" value="MEMBRANE-BOUND LYTIC MUREIN TRANSGLYCOSYLASE D"/>
    <property type="match status" value="1"/>
</dbReference>
<proteinExistence type="predicted"/>
<dbReference type="Pfam" id="PF01464">
    <property type="entry name" value="SLT"/>
    <property type="match status" value="1"/>
</dbReference>
<sequence length="770" mass="84451">MAQASLAQVQTPFQTQKMAHDLMRLNSSLLHGQQQKYTNVFGRIGSRFEMPEVNSELVRRHEQKFAKESAYLNRTIKRSEPYLHHVATEVERRNMPGEIALLPFIESAFVIKAKSPVGASGLWQFMPATGKDYGLDQTYVYDGRHDVYASTDAALNYLEYLYGLFGDWSLALAAYNWGQGNVSRAIKRAESQGLLPVYENLNMPQETRNYAPKLLAWRNILHNPAAFGVQIPHINDEAYFQAIDINTPIETTVAARLAGISHDEFLRLNPGPNLPVFIPAENRKILLPTAAANQFMKNYQASKAEDLLSYQVYTPQYSEKADDVAASFGMSYQELRQLNGLKGNTLSSGLPVLVAKNRSPLQNTDASLQHAVLEMGANFLQQPAVTVRQADSLSKPQAQLAGALPIKMRGSHTPYGYATPAALAGAAMPISNQNFAASEIERPVSHIQVAQAESFTHTTPAVNTASLTPTVNLLQTPKARTSQQMATADPLSNLMNHRSNTRPTPAVQAVAKAPVATPSVAINTPVLQENMVLTQAPSTQNMVLEAANIPKLQNNMALTQAVNITENQASANQITDANTVATDIQAASIELTEVQTTPIAALQLDENHAANSVRLAIERENEREAREEARLAKLQAEAEKRERQLANANEHKVSSGETLYSIAKTYDMQVSELLAANGLESNTIKVGQTLKVGKAADKAIQLAQAKDSQAQKKQATKDQNTPKNVNYVVRKGDTLMSIAGKFNVQVNDLKKWNNTGSNLQPGQKLMLRQL</sequence>
<reference evidence="3" key="1">
    <citation type="submission" date="2021-12" db="EMBL/GenBank/DDBJ databases">
        <authorList>
            <person name="Veyrier F.J."/>
        </authorList>
    </citation>
    <scope>NUCLEOTIDE SEQUENCE</scope>
    <source>
        <strain evidence="3">SAG 1488-6</strain>
    </source>
</reference>
<dbReference type="Proteomes" id="UP000832034">
    <property type="component" value="Chromosome"/>
</dbReference>
<dbReference type="Pfam" id="PF01476">
    <property type="entry name" value="LysM"/>
    <property type="match status" value="3"/>
</dbReference>
<dbReference type="InterPro" id="IPR023346">
    <property type="entry name" value="Lysozyme-like_dom_sf"/>
</dbReference>
<dbReference type="RefSeq" id="WP_019958657.1">
    <property type="nucleotide sequence ID" value="NZ_CP091512.1"/>
</dbReference>